<dbReference type="PANTHER" id="PTHR22911">
    <property type="entry name" value="ACYL-MALONYL CONDENSING ENZYME-RELATED"/>
    <property type="match status" value="1"/>
</dbReference>
<feature type="domain" description="EamA" evidence="6">
    <location>
        <begin position="3"/>
        <end position="128"/>
    </location>
</feature>
<evidence type="ECO:0000256" key="3">
    <source>
        <dbReference type="ARBA" id="ARBA00022989"/>
    </source>
</evidence>
<dbReference type="Proteomes" id="UP001150001">
    <property type="component" value="Unassembled WGS sequence"/>
</dbReference>
<dbReference type="Proteomes" id="UP000094761">
    <property type="component" value="Unassembled WGS sequence"/>
</dbReference>
<dbReference type="Pfam" id="PF00892">
    <property type="entry name" value="EamA"/>
    <property type="match status" value="2"/>
</dbReference>
<feature type="transmembrane region" description="Helical" evidence="5">
    <location>
        <begin position="114"/>
        <end position="132"/>
    </location>
</feature>
<feature type="transmembrane region" description="Helical" evidence="5">
    <location>
        <begin position="138"/>
        <end position="156"/>
    </location>
</feature>
<feature type="transmembrane region" description="Helical" evidence="5">
    <location>
        <begin position="224"/>
        <end position="244"/>
    </location>
</feature>
<keyword evidence="2 5" id="KW-0812">Transmembrane</keyword>
<feature type="transmembrane region" description="Helical" evidence="5">
    <location>
        <begin position="24"/>
        <end position="45"/>
    </location>
</feature>
<dbReference type="PANTHER" id="PTHR22911:SF6">
    <property type="entry name" value="SOLUTE CARRIER FAMILY 35 MEMBER G1"/>
    <property type="match status" value="1"/>
</dbReference>
<organism evidence="8 9">
    <name type="scientific">Vibrio europaeus</name>
    <dbReference type="NCBI Taxonomy" id="300876"/>
    <lineage>
        <taxon>Bacteria</taxon>
        <taxon>Pseudomonadati</taxon>
        <taxon>Pseudomonadota</taxon>
        <taxon>Gammaproteobacteria</taxon>
        <taxon>Vibrionales</taxon>
        <taxon>Vibrionaceae</taxon>
        <taxon>Vibrio</taxon>
        <taxon>Vibrio oreintalis group</taxon>
    </lineage>
</organism>
<feature type="transmembrane region" description="Helical" evidence="5">
    <location>
        <begin position="168"/>
        <end position="188"/>
    </location>
</feature>
<keyword evidence="3 5" id="KW-1133">Transmembrane helix</keyword>
<sequence>MFGTIVSFCLMAIGARELSQQLDTFQILFFRTIIALTIISVVILATKKRSLLRTKRLKLHFGRNLFHFAGQYGWFLGIGLLPLAEVFALEFTVPLWTLLIACLFLGERLTRNKLCAALLGFCGVLVIVRPGFDIVSPAAFIVLAAAFCYAVAHASTKSLARSEHPLTILFFMCAIQLPIGFSFSIVNWHPPQGIEWLWLLVIGFTSLSAHYCMTKAMQCAEVSFVVTMDFLRLPMIALVGVLLYSEPFEISLVLGAALMLLGNLIGISSPKPLLKSRNQAQ</sequence>
<comment type="caution">
    <text evidence="8">The sequence shown here is derived from an EMBL/GenBank/DDBJ whole genome shotgun (WGS) entry which is preliminary data.</text>
</comment>
<feature type="transmembrane region" description="Helical" evidence="5">
    <location>
        <begin position="65"/>
        <end position="81"/>
    </location>
</feature>
<evidence type="ECO:0000256" key="2">
    <source>
        <dbReference type="ARBA" id="ARBA00022692"/>
    </source>
</evidence>
<feature type="transmembrane region" description="Helical" evidence="5">
    <location>
        <begin position="250"/>
        <end position="267"/>
    </location>
</feature>
<dbReference type="InterPro" id="IPR037185">
    <property type="entry name" value="EmrE-like"/>
</dbReference>
<keyword evidence="4 5" id="KW-0472">Membrane</keyword>
<evidence type="ECO:0000313" key="7">
    <source>
        <dbReference type="EMBL" id="MDC5741553.1"/>
    </source>
</evidence>
<protein>
    <submittedName>
        <fullName evidence="7">DMT family transporter</fullName>
    </submittedName>
</protein>
<name>A0A178JEV7_9VIBR</name>
<dbReference type="InterPro" id="IPR000620">
    <property type="entry name" value="EamA_dom"/>
</dbReference>
<accession>A0A178JEV7</accession>
<dbReference type="EMBL" id="JAPFIT010000018">
    <property type="protein sequence ID" value="MDC5741553.1"/>
    <property type="molecule type" value="Genomic_DNA"/>
</dbReference>
<evidence type="ECO:0000313" key="10">
    <source>
        <dbReference type="Proteomes" id="UP001150001"/>
    </source>
</evidence>
<evidence type="ECO:0000313" key="8">
    <source>
        <dbReference type="EMBL" id="OAN00735.1"/>
    </source>
</evidence>
<feature type="transmembrane region" description="Helical" evidence="5">
    <location>
        <begin position="194"/>
        <end position="212"/>
    </location>
</feature>
<evidence type="ECO:0000313" key="9">
    <source>
        <dbReference type="Proteomes" id="UP000094761"/>
    </source>
</evidence>
<dbReference type="AlphaFoldDB" id="A0A178JEV7"/>
<feature type="domain" description="EamA" evidence="6">
    <location>
        <begin position="138"/>
        <end position="264"/>
    </location>
</feature>
<evidence type="ECO:0000256" key="5">
    <source>
        <dbReference type="SAM" id="Phobius"/>
    </source>
</evidence>
<reference evidence="7" key="2">
    <citation type="submission" date="2022-11" db="EMBL/GenBank/DDBJ databases">
        <title>Role of the vibriolysin VemA secreted by the emergent pathogen Vibrio europaeus in the colonization of Manila clam mucus.</title>
        <authorList>
            <person name="Martinez C."/>
            <person name="Rodriguez S."/>
            <person name="Vences A."/>
            <person name="Barja J.L."/>
            <person name="Toranzo A.E."/>
            <person name="Dubert J."/>
        </authorList>
    </citation>
    <scope>NUCLEOTIDE SEQUENCE</scope>
    <source>
        <strain evidence="7">3454</strain>
    </source>
</reference>
<evidence type="ECO:0000256" key="1">
    <source>
        <dbReference type="ARBA" id="ARBA00004141"/>
    </source>
</evidence>
<reference evidence="8 9" key="1">
    <citation type="submission" date="2016-03" db="EMBL/GenBank/DDBJ databases">
        <title>Draft genome sequence of the Vibrio tubiashii subs. europaeus.</title>
        <authorList>
            <person name="Spinard E."/>
            <person name="Dubert J."/>
            <person name="Nelson D.R."/>
            <person name="Barja J.L."/>
        </authorList>
    </citation>
    <scope>NUCLEOTIDE SEQUENCE [LARGE SCALE GENOMIC DNA]</scope>
    <source>
        <strain evidence="9">PP-638</strain>
        <strain evidence="8">PP2-638</strain>
    </source>
</reference>
<dbReference type="OrthoDB" id="148351at2"/>
<proteinExistence type="predicted"/>
<gene>
    <name evidence="8" type="ORF">AZ468_06305</name>
    <name evidence="7" type="ORF">OPW20_15885</name>
</gene>
<keyword evidence="10" id="KW-1185">Reference proteome</keyword>
<dbReference type="EMBL" id="LUAX01000001">
    <property type="protein sequence ID" value="OAN00735.1"/>
    <property type="molecule type" value="Genomic_DNA"/>
</dbReference>
<dbReference type="GO" id="GO:0016020">
    <property type="term" value="C:membrane"/>
    <property type="evidence" value="ECO:0007669"/>
    <property type="project" value="UniProtKB-SubCell"/>
</dbReference>
<evidence type="ECO:0000259" key="6">
    <source>
        <dbReference type="Pfam" id="PF00892"/>
    </source>
</evidence>
<dbReference type="SUPFAM" id="SSF103481">
    <property type="entry name" value="Multidrug resistance efflux transporter EmrE"/>
    <property type="match status" value="2"/>
</dbReference>
<dbReference type="GeneID" id="78075292"/>
<comment type="subcellular location">
    <subcellularLocation>
        <location evidence="1">Membrane</location>
        <topology evidence="1">Multi-pass membrane protein</topology>
    </subcellularLocation>
</comment>
<evidence type="ECO:0000256" key="4">
    <source>
        <dbReference type="ARBA" id="ARBA00023136"/>
    </source>
</evidence>
<feature type="transmembrane region" description="Helical" evidence="5">
    <location>
        <begin position="87"/>
        <end position="105"/>
    </location>
</feature>
<dbReference type="RefSeq" id="WP_069666635.1">
    <property type="nucleotide sequence ID" value="NZ_JAPFIM010000026.1"/>
</dbReference>